<dbReference type="EMBL" id="JAGKQM010000008">
    <property type="protein sequence ID" value="KAH0914581.1"/>
    <property type="molecule type" value="Genomic_DNA"/>
</dbReference>
<gene>
    <name evidence="1" type="ORF">HID58_029027</name>
</gene>
<dbReference type="Proteomes" id="UP000824890">
    <property type="component" value="Unassembled WGS sequence"/>
</dbReference>
<evidence type="ECO:0000313" key="2">
    <source>
        <dbReference type="Proteomes" id="UP000824890"/>
    </source>
</evidence>
<feature type="non-terminal residue" evidence="1">
    <location>
        <position position="1"/>
    </location>
</feature>
<name>A0ABQ8CBY5_BRANA</name>
<organism evidence="1 2">
    <name type="scientific">Brassica napus</name>
    <name type="common">Rape</name>
    <dbReference type="NCBI Taxonomy" id="3708"/>
    <lineage>
        <taxon>Eukaryota</taxon>
        <taxon>Viridiplantae</taxon>
        <taxon>Streptophyta</taxon>
        <taxon>Embryophyta</taxon>
        <taxon>Tracheophyta</taxon>
        <taxon>Spermatophyta</taxon>
        <taxon>Magnoliopsida</taxon>
        <taxon>eudicotyledons</taxon>
        <taxon>Gunneridae</taxon>
        <taxon>Pentapetalae</taxon>
        <taxon>rosids</taxon>
        <taxon>malvids</taxon>
        <taxon>Brassicales</taxon>
        <taxon>Brassicaceae</taxon>
        <taxon>Brassiceae</taxon>
        <taxon>Brassica</taxon>
    </lineage>
</organism>
<accession>A0ABQ8CBY5</accession>
<evidence type="ECO:0000313" key="1">
    <source>
        <dbReference type="EMBL" id="KAH0914581.1"/>
    </source>
</evidence>
<sequence length="117" mass="13074">NPKEISSETFSGIDDGNNMIRQDCSKDNIVVFKDTTAPLLITNGFPEYTVEIFNACNRGDPRELWLVQLGHDDESPMVIAWSTTVNLLLLDRLSLSMITASLTHSQFVQSLVTSDLR</sequence>
<protein>
    <submittedName>
        <fullName evidence="1">Uncharacterized protein</fullName>
    </submittedName>
</protein>
<proteinExistence type="predicted"/>
<comment type="caution">
    <text evidence="1">The sequence shown here is derived from an EMBL/GenBank/DDBJ whole genome shotgun (WGS) entry which is preliminary data.</text>
</comment>
<keyword evidence="2" id="KW-1185">Reference proteome</keyword>
<reference evidence="1 2" key="1">
    <citation type="submission" date="2021-05" db="EMBL/GenBank/DDBJ databases">
        <title>Genome Assembly of Synthetic Allotetraploid Brassica napus Reveals Homoeologous Exchanges between Subgenomes.</title>
        <authorList>
            <person name="Davis J.T."/>
        </authorList>
    </citation>
    <scope>NUCLEOTIDE SEQUENCE [LARGE SCALE GENOMIC DNA]</scope>
    <source>
        <strain evidence="2">cv. Da-Ae</strain>
        <tissue evidence="1">Seedling</tissue>
    </source>
</reference>